<feature type="binding site" evidence="4">
    <location>
        <position position="119"/>
    </location>
    <ligand>
        <name>5-phospho-alpha-D-ribose 1-diphosphate</name>
        <dbReference type="ChEBI" id="CHEBI:58017"/>
    </ligand>
</feature>
<dbReference type="GO" id="GO:0004048">
    <property type="term" value="F:anthranilate phosphoribosyltransferase activity"/>
    <property type="evidence" value="ECO:0007669"/>
    <property type="project" value="UniProtKB-UniRule"/>
</dbReference>
<feature type="binding site" evidence="4">
    <location>
        <position position="224"/>
    </location>
    <ligand>
        <name>Mg(2+)</name>
        <dbReference type="ChEBI" id="CHEBI:18420"/>
        <label>2</label>
    </ligand>
</feature>
<dbReference type="InterPro" id="IPR017459">
    <property type="entry name" value="Glycosyl_Trfase_fam3_N_dom"/>
</dbReference>
<comment type="function">
    <text evidence="4">Catalyzes the transfer of the phosphoribosyl group of 5-phosphorylribose-1-pyrophosphate (PRPP) to anthranilate to yield N-(5'-phosphoribosyl)-anthranilate (PRA).</text>
</comment>
<feature type="binding site" evidence="4">
    <location>
        <position position="79"/>
    </location>
    <ligand>
        <name>5-phospho-alpha-D-ribose 1-diphosphate</name>
        <dbReference type="ChEBI" id="CHEBI:58017"/>
    </ligand>
</feature>
<dbReference type="InterPro" id="IPR036320">
    <property type="entry name" value="Glycosyl_Trfase_fam3_N_dom_sf"/>
</dbReference>
<keyword evidence="1 4" id="KW-0328">Glycosyltransferase</keyword>
<organism evidence="7 8">
    <name type="scientific">Candidatus Pantoea edessiphila</name>
    <dbReference type="NCBI Taxonomy" id="2044610"/>
    <lineage>
        <taxon>Bacteria</taxon>
        <taxon>Pseudomonadati</taxon>
        <taxon>Pseudomonadota</taxon>
        <taxon>Gammaproteobacteria</taxon>
        <taxon>Enterobacterales</taxon>
        <taxon>Erwiniaceae</taxon>
        <taxon>Pantoea</taxon>
    </lineage>
</organism>
<dbReference type="SUPFAM" id="SSF47648">
    <property type="entry name" value="Nucleoside phosphorylase/phosphoribosyltransferase N-terminal domain"/>
    <property type="match status" value="1"/>
</dbReference>
<evidence type="ECO:0000259" key="6">
    <source>
        <dbReference type="Pfam" id="PF02885"/>
    </source>
</evidence>
<dbReference type="PANTHER" id="PTHR43285:SF2">
    <property type="entry name" value="ANTHRANILATE PHOSPHORIBOSYLTRANSFERASE"/>
    <property type="match status" value="1"/>
</dbReference>
<feature type="binding site" evidence="4">
    <location>
        <position position="224"/>
    </location>
    <ligand>
        <name>Mg(2+)</name>
        <dbReference type="ChEBI" id="CHEBI:18420"/>
        <label>1</label>
    </ligand>
</feature>
<dbReference type="GO" id="GO:0005829">
    <property type="term" value="C:cytosol"/>
    <property type="evidence" value="ECO:0007669"/>
    <property type="project" value="TreeGrafter"/>
</dbReference>
<feature type="binding site" evidence="4">
    <location>
        <begin position="89"/>
        <end position="92"/>
    </location>
    <ligand>
        <name>5-phospho-alpha-D-ribose 1-diphosphate</name>
        <dbReference type="ChEBI" id="CHEBI:58017"/>
    </ligand>
</feature>
<comment type="pathway">
    <text evidence="4">Amino-acid biosynthesis; L-tryptophan biosynthesis; L-tryptophan from chorismate: step 2/5.</text>
</comment>
<dbReference type="Pfam" id="PF02885">
    <property type="entry name" value="Glycos_trans_3N"/>
    <property type="match status" value="1"/>
</dbReference>
<keyword evidence="3 4" id="KW-0822">Tryptophan biosynthesis</keyword>
<feature type="binding site" evidence="4">
    <location>
        <position position="87"/>
    </location>
    <ligand>
        <name>5-phospho-alpha-D-ribose 1-diphosphate</name>
        <dbReference type="ChEBI" id="CHEBI:58017"/>
    </ligand>
</feature>
<comment type="cofactor">
    <cofactor evidence="4">
        <name>Mg(2+)</name>
        <dbReference type="ChEBI" id="CHEBI:18420"/>
    </cofactor>
    <text evidence="4">Binds 2 magnesium ions per monomer.</text>
</comment>
<dbReference type="OrthoDB" id="9806430at2"/>
<comment type="caution">
    <text evidence="4">Lacks conserved residue(s) required for the propagation of feature annotation.</text>
</comment>
<dbReference type="EC" id="2.4.2.18" evidence="4"/>
<evidence type="ECO:0000256" key="4">
    <source>
        <dbReference type="HAMAP-Rule" id="MF_00211"/>
    </source>
</evidence>
<dbReference type="Gene3D" id="3.40.1030.10">
    <property type="entry name" value="Nucleoside phosphorylase/phosphoribosyltransferase catalytic domain"/>
    <property type="match status" value="1"/>
</dbReference>
<name>A0A2P5SYQ0_9GAMM</name>
<dbReference type="AlphaFoldDB" id="A0A2P5SYQ0"/>
<keyword evidence="4" id="KW-0460">Magnesium</keyword>
<dbReference type="EMBL" id="PDKS01000001">
    <property type="protein sequence ID" value="PPI87455.1"/>
    <property type="molecule type" value="Genomic_DNA"/>
</dbReference>
<dbReference type="SUPFAM" id="SSF52418">
    <property type="entry name" value="Nucleoside phosphorylase/phosphoribosyltransferase catalytic domain"/>
    <property type="match status" value="1"/>
</dbReference>
<comment type="catalytic activity">
    <reaction evidence="4">
        <text>N-(5-phospho-beta-D-ribosyl)anthranilate + diphosphate = 5-phospho-alpha-D-ribose 1-diphosphate + anthranilate</text>
        <dbReference type="Rhea" id="RHEA:11768"/>
        <dbReference type="ChEBI" id="CHEBI:16567"/>
        <dbReference type="ChEBI" id="CHEBI:18277"/>
        <dbReference type="ChEBI" id="CHEBI:33019"/>
        <dbReference type="ChEBI" id="CHEBI:58017"/>
        <dbReference type="EC" id="2.4.2.18"/>
    </reaction>
</comment>
<feature type="binding site" evidence="4">
    <location>
        <position position="79"/>
    </location>
    <ligand>
        <name>anthranilate</name>
        <dbReference type="ChEBI" id="CHEBI:16567"/>
        <label>1</label>
    </ligand>
</feature>
<evidence type="ECO:0000313" key="7">
    <source>
        <dbReference type="EMBL" id="PPI87455.1"/>
    </source>
</evidence>
<proteinExistence type="inferred from homology"/>
<feature type="binding site" evidence="4">
    <location>
        <position position="223"/>
    </location>
    <ligand>
        <name>Mg(2+)</name>
        <dbReference type="ChEBI" id="CHEBI:18420"/>
        <label>2</label>
    </ligand>
</feature>
<dbReference type="Gene3D" id="1.20.970.10">
    <property type="entry name" value="Transferase, Pyrimidine Nucleoside Phosphorylase, Chain C"/>
    <property type="match status" value="1"/>
</dbReference>
<dbReference type="GO" id="GO:0000287">
    <property type="term" value="F:magnesium ion binding"/>
    <property type="evidence" value="ECO:0007669"/>
    <property type="project" value="UniProtKB-UniRule"/>
</dbReference>
<evidence type="ECO:0000256" key="3">
    <source>
        <dbReference type="ARBA" id="ARBA00022822"/>
    </source>
</evidence>
<evidence type="ECO:0000259" key="5">
    <source>
        <dbReference type="Pfam" id="PF00591"/>
    </source>
</evidence>
<dbReference type="Proteomes" id="UP000296034">
    <property type="component" value="Unassembled WGS sequence"/>
</dbReference>
<dbReference type="InterPro" id="IPR000312">
    <property type="entry name" value="Glycosyl_Trfase_fam3"/>
</dbReference>
<feature type="binding site" evidence="4">
    <location>
        <position position="165"/>
    </location>
    <ligand>
        <name>anthranilate</name>
        <dbReference type="ChEBI" id="CHEBI:16567"/>
        <label>2</label>
    </ligand>
</feature>
<comment type="subunit">
    <text evidence="4">Homodimer.</text>
</comment>
<comment type="caution">
    <text evidence="7">The sequence shown here is derived from an EMBL/GenBank/DDBJ whole genome shotgun (WGS) entry which is preliminary data.</text>
</comment>
<feature type="binding site" evidence="4">
    <location>
        <begin position="82"/>
        <end position="83"/>
    </location>
    <ligand>
        <name>5-phospho-alpha-D-ribose 1-diphosphate</name>
        <dbReference type="ChEBI" id="CHEBI:58017"/>
    </ligand>
</feature>
<comment type="similarity">
    <text evidence="4">Belongs to the anthranilate phosphoribosyltransferase family.</text>
</comment>
<feature type="domain" description="Glycosyl transferase family 3" evidence="5">
    <location>
        <begin position="73"/>
        <end position="321"/>
    </location>
</feature>
<accession>A0A2P5SYQ0</accession>
<dbReference type="GO" id="GO:0000162">
    <property type="term" value="P:L-tryptophan biosynthetic process"/>
    <property type="evidence" value="ECO:0007669"/>
    <property type="project" value="UniProtKB-UniRule"/>
</dbReference>
<gene>
    <name evidence="4 7" type="primary">trpD</name>
    <name evidence="7" type="ORF">CRV11_00775</name>
</gene>
<keyword evidence="4" id="KW-0057">Aromatic amino acid biosynthesis</keyword>
<reference evidence="7 8" key="1">
    <citation type="journal article" date="2018" name="Genome Biol. Evol.">
        <title>Cladogenesis and Genomic Streamlining in Extracellular Endosymbionts of Tropical Stink Bugs.</title>
        <authorList>
            <person name="Otero-Bravo A."/>
            <person name="Goffredi S."/>
            <person name="Sabree Z.L."/>
        </authorList>
    </citation>
    <scope>NUCLEOTIDE SEQUENCE [LARGE SCALE GENOMIC DNA]</scope>
    <source>
        <strain evidence="7 8">SoET</strain>
    </source>
</reference>
<dbReference type="PANTHER" id="PTHR43285">
    <property type="entry name" value="ANTHRANILATE PHOSPHORIBOSYLTRANSFERASE"/>
    <property type="match status" value="1"/>
</dbReference>
<evidence type="ECO:0000256" key="1">
    <source>
        <dbReference type="ARBA" id="ARBA00022676"/>
    </source>
</evidence>
<dbReference type="InterPro" id="IPR035902">
    <property type="entry name" value="Nuc_phospho_transferase"/>
</dbReference>
<keyword evidence="4" id="KW-0479">Metal-binding</keyword>
<keyword evidence="4" id="KW-0028">Amino-acid biosynthesis</keyword>
<dbReference type="Pfam" id="PF00591">
    <property type="entry name" value="Glycos_transf_3"/>
    <property type="match status" value="1"/>
</dbReference>
<dbReference type="InterPro" id="IPR005940">
    <property type="entry name" value="Anthranilate_Pribosyl_Tfrase"/>
</dbReference>
<dbReference type="UniPathway" id="UPA00035">
    <property type="reaction ID" value="UER00041"/>
</dbReference>
<dbReference type="RefSeq" id="WP_136131452.1">
    <property type="nucleotide sequence ID" value="NZ_PDKS01000001.1"/>
</dbReference>
<dbReference type="HAMAP" id="MF_00211">
    <property type="entry name" value="TrpD"/>
    <property type="match status" value="1"/>
</dbReference>
<feature type="domain" description="Glycosyl transferase family 3 N-terminal" evidence="6">
    <location>
        <begin position="4"/>
        <end position="64"/>
    </location>
</feature>
<protein>
    <recommendedName>
        <fullName evidence="4">Anthranilate phosphoribosyltransferase</fullName>
        <ecNumber evidence="4">2.4.2.18</ecNumber>
    </recommendedName>
</protein>
<keyword evidence="2 4" id="KW-0808">Transferase</keyword>
<evidence type="ECO:0000256" key="2">
    <source>
        <dbReference type="ARBA" id="ARBA00022679"/>
    </source>
</evidence>
<evidence type="ECO:0000313" key="8">
    <source>
        <dbReference type="Proteomes" id="UP000296034"/>
    </source>
</evidence>
<sequence length="333" mass="36542">MNVILEKLYQSKILTKLESYQLFENIINGQLSSIQLTAALIAMKTRGESQEEILGAVKALLDNAKPFPRPKYIFADIVGTGGDLSRSLNISTASALVAASCGLKIVKHGSKGNANNFGSSETLTSLGINLNITPDNARKILDELNICFIFAPIYHTGFYHAIEVRQQLKTRTIFNILGPLVNPARPPLSVVGVYSPKLLLPVINILKVLEYKRAIVVHGGGMDEVILHDINHVAELQNGKITLYHLTAKDFGFKYHSNIKALTVNSIEESCNSFIKLIKGYGNTLHEETIAANVALLLKIFGYENLRDNAQHALNIIHSGQVYKLLLALASRG</sequence>
<dbReference type="NCBIfam" id="TIGR01245">
    <property type="entry name" value="trpD"/>
    <property type="match status" value="1"/>
</dbReference>
<feature type="binding site" evidence="4">
    <location>
        <position position="91"/>
    </location>
    <ligand>
        <name>Mg(2+)</name>
        <dbReference type="ChEBI" id="CHEBI:18420"/>
        <label>1</label>
    </ligand>
</feature>